<protein>
    <recommendedName>
        <fullName evidence="5">Glycosyl transferase</fullName>
    </recommendedName>
</protein>
<dbReference type="eggNOG" id="COG0438">
    <property type="taxonomic scope" value="Bacteria"/>
</dbReference>
<dbReference type="OrthoDB" id="9787293at2"/>
<dbReference type="RefSeq" id="WP_021247778.1">
    <property type="nucleotide sequence ID" value="NZ_ATJV01000002.1"/>
</dbReference>
<feature type="domain" description="Glycosyltransferase subfamily 4-like N-terminal" evidence="2">
    <location>
        <begin position="18"/>
        <end position="200"/>
    </location>
</feature>
<evidence type="ECO:0008006" key="5">
    <source>
        <dbReference type="Google" id="ProtNLM"/>
    </source>
</evidence>
<comment type="caution">
    <text evidence="3">The sequence shown here is derived from an EMBL/GenBank/DDBJ whole genome shotgun (WGS) entry which is preliminary data.</text>
</comment>
<dbReference type="Gene3D" id="3.40.50.2000">
    <property type="entry name" value="Glycogen Phosphorylase B"/>
    <property type="match status" value="2"/>
</dbReference>
<dbReference type="InterPro" id="IPR001296">
    <property type="entry name" value="Glyco_trans_1"/>
</dbReference>
<dbReference type="SUPFAM" id="SSF53756">
    <property type="entry name" value="UDP-Glycosyltransferase/glycogen phosphorylase"/>
    <property type="match status" value="1"/>
</dbReference>
<proteinExistence type="predicted"/>
<accession>S9ZI69</accession>
<dbReference type="STRING" id="1348657.M622_08960"/>
<dbReference type="InterPro" id="IPR050194">
    <property type="entry name" value="Glycosyltransferase_grp1"/>
</dbReference>
<dbReference type="InterPro" id="IPR028098">
    <property type="entry name" value="Glyco_trans_4-like_N"/>
</dbReference>
<feature type="domain" description="Glycosyl transferase family 1" evidence="1">
    <location>
        <begin position="220"/>
        <end position="383"/>
    </location>
</feature>
<gene>
    <name evidence="3" type="ORF">M622_08960</name>
</gene>
<organism evidence="3 4">
    <name type="scientific">Thauera terpenica 58Eu</name>
    <dbReference type="NCBI Taxonomy" id="1348657"/>
    <lineage>
        <taxon>Bacteria</taxon>
        <taxon>Pseudomonadati</taxon>
        <taxon>Pseudomonadota</taxon>
        <taxon>Betaproteobacteria</taxon>
        <taxon>Rhodocyclales</taxon>
        <taxon>Zoogloeaceae</taxon>
        <taxon>Thauera</taxon>
    </lineage>
</organism>
<keyword evidence="4" id="KW-1185">Reference proteome</keyword>
<dbReference type="EMBL" id="ATJV01000002">
    <property type="protein sequence ID" value="EPZ17070.1"/>
    <property type="molecule type" value="Genomic_DNA"/>
</dbReference>
<dbReference type="GO" id="GO:0016758">
    <property type="term" value="F:hexosyltransferase activity"/>
    <property type="evidence" value="ECO:0007669"/>
    <property type="project" value="TreeGrafter"/>
</dbReference>
<dbReference type="PANTHER" id="PTHR45947:SF3">
    <property type="entry name" value="SULFOQUINOVOSYL TRANSFERASE SQD2"/>
    <property type="match status" value="1"/>
</dbReference>
<evidence type="ECO:0000313" key="3">
    <source>
        <dbReference type="EMBL" id="EPZ17070.1"/>
    </source>
</evidence>
<dbReference type="Pfam" id="PF13579">
    <property type="entry name" value="Glyco_trans_4_4"/>
    <property type="match status" value="1"/>
</dbReference>
<name>S9ZI69_9RHOO</name>
<dbReference type="Proteomes" id="UP000015455">
    <property type="component" value="Unassembled WGS sequence"/>
</dbReference>
<dbReference type="Pfam" id="PF00534">
    <property type="entry name" value="Glycos_transf_1"/>
    <property type="match status" value="1"/>
</dbReference>
<evidence type="ECO:0000259" key="1">
    <source>
        <dbReference type="Pfam" id="PF00534"/>
    </source>
</evidence>
<dbReference type="AlphaFoldDB" id="S9ZI69"/>
<dbReference type="CDD" id="cd03794">
    <property type="entry name" value="GT4_WbuB-like"/>
    <property type="match status" value="1"/>
</dbReference>
<sequence>MHILFLTDNFPPEVNAPASRTFEHCREWVRAGHKVTVVTCAPNFPKGKVFDGYRNRAWQTEEMDGIRVIRVWSYITANEGFVKRILDYQSFMVMATLASPFVRGVDVVVGTSPQFFTACAAYVVAGMKRVPWVFELRDLWPESIRAVGAMKESKALDWLEKLELFLYRKANAVVSVTNAFRDNLIGRGIDADKIQVVTNGVDISRFNPREKDAELVRELGLDGKFVAGYIGTHGMAHALETLLEAAEKLKARPDGDRYRLILLGDGARKADLMQQAKAKNLDNVIFVDSVSKDEVVRYWSLLDVAIIHLRKTELFTTVIPSKLFECMGMGIPVLHGVAGESAAIVEKEGVGIVCEPENANALCDGLVKLAEDPALYEQYRSNALAGAKNYDRSELARKMLRVLESLRK</sequence>
<dbReference type="PATRIC" id="fig|1348657.5.peg.322"/>
<evidence type="ECO:0000313" key="4">
    <source>
        <dbReference type="Proteomes" id="UP000015455"/>
    </source>
</evidence>
<dbReference type="PANTHER" id="PTHR45947">
    <property type="entry name" value="SULFOQUINOVOSYL TRANSFERASE SQD2"/>
    <property type="match status" value="1"/>
</dbReference>
<reference evidence="3 4" key="1">
    <citation type="submission" date="2013-06" db="EMBL/GenBank/DDBJ databases">
        <title>Draft genome sequence of Thauera terpenica.</title>
        <authorList>
            <person name="Liu B."/>
            <person name="Frostegard A.H."/>
            <person name="Shapleigh J.P."/>
        </authorList>
    </citation>
    <scope>NUCLEOTIDE SEQUENCE [LARGE SCALE GENOMIC DNA]</scope>
    <source>
        <strain evidence="3 4">58Eu</strain>
    </source>
</reference>
<evidence type="ECO:0000259" key="2">
    <source>
        <dbReference type="Pfam" id="PF13579"/>
    </source>
</evidence>